<proteinExistence type="predicted"/>
<evidence type="ECO:0000313" key="1">
    <source>
        <dbReference type="EMBL" id="EAA21077.1"/>
    </source>
</evidence>
<keyword evidence="2" id="KW-1185">Reference proteome</keyword>
<dbReference type="Proteomes" id="UP000008553">
    <property type="component" value="Unassembled WGS sequence"/>
</dbReference>
<gene>
    <name evidence="1" type="ORF">PY01713</name>
</gene>
<dbReference type="InParanoid" id="Q7RNV2"/>
<organism evidence="1 2">
    <name type="scientific">Plasmodium yoelii yoelii</name>
    <dbReference type="NCBI Taxonomy" id="73239"/>
    <lineage>
        <taxon>Eukaryota</taxon>
        <taxon>Sar</taxon>
        <taxon>Alveolata</taxon>
        <taxon>Apicomplexa</taxon>
        <taxon>Aconoidasida</taxon>
        <taxon>Haemosporida</taxon>
        <taxon>Plasmodiidae</taxon>
        <taxon>Plasmodium</taxon>
        <taxon>Plasmodium (Vinckeia)</taxon>
    </lineage>
</organism>
<protein>
    <submittedName>
        <fullName evidence="1">Uncharacterized protein</fullName>
    </submittedName>
</protein>
<dbReference type="EMBL" id="AABL01000462">
    <property type="protein sequence ID" value="EAA21077.1"/>
    <property type="molecule type" value="Genomic_DNA"/>
</dbReference>
<evidence type="ECO:0000313" key="2">
    <source>
        <dbReference type="Proteomes" id="UP000008553"/>
    </source>
</evidence>
<sequence>MGIMENTTIIEKRENKNWKGVTFSSLIIIKKIHKKQINVYYIHFSLSILN</sequence>
<comment type="caution">
    <text evidence="1">The sequence shown here is derived from an EMBL/GenBank/DDBJ whole genome shotgun (WGS) entry which is preliminary data.</text>
</comment>
<reference evidence="1 2" key="1">
    <citation type="journal article" date="2002" name="Nature">
        <title>Genome sequence and comparative analysis of the model rodent malaria parasite Plasmodium yoelii yoelii.</title>
        <authorList>
            <person name="Carlton J.M."/>
            <person name="Angiuoli S.V."/>
            <person name="Suh B.B."/>
            <person name="Kooij T.W."/>
            <person name="Pertea M."/>
            <person name="Silva J.C."/>
            <person name="Ermolaeva M.D."/>
            <person name="Allen J.E."/>
            <person name="Selengut J.D."/>
            <person name="Koo H.L."/>
            <person name="Peterson J.D."/>
            <person name="Pop M."/>
            <person name="Kosack D.S."/>
            <person name="Shumway M.F."/>
            <person name="Bidwell S.L."/>
            <person name="Shallom S.J."/>
            <person name="van Aken S.E."/>
            <person name="Riedmuller S.B."/>
            <person name="Feldblyum T.V."/>
            <person name="Cho J.K."/>
            <person name="Quackenbush J."/>
            <person name="Sedegah M."/>
            <person name="Shoaibi A."/>
            <person name="Cummings L.M."/>
            <person name="Florens L."/>
            <person name="Yates J.R."/>
            <person name="Raine J.D."/>
            <person name="Sinden R.E."/>
            <person name="Harris M.A."/>
            <person name="Cunningham D.A."/>
            <person name="Preiser P.R."/>
            <person name="Bergman L.W."/>
            <person name="Vaidya A.B."/>
            <person name="van Lin L.H."/>
            <person name="Janse C.J."/>
            <person name="Waters A.P."/>
            <person name="Smith H.O."/>
            <person name="White O.R."/>
            <person name="Salzberg S.L."/>
            <person name="Venter J.C."/>
            <person name="Fraser C.M."/>
            <person name="Hoffman S.L."/>
            <person name="Gardner M.J."/>
            <person name="Carucci D.J."/>
        </authorList>
    </citation>
    <scope>NUCLEOTIDE SEQUENCE [LARGE SCALE GENOMIC DNA]</scope>
    <source>
        <strain evidence="1 2">17XNL</strain>
    </source>
</reference>
<name>Q7RNV2_PLAYO</name>
<dbReference type="AlphaFoldDB" id="Q7RNV2"/>
<accession>Q7RNV2</accession>
<dbReference type="PaxDb" id="73239-Q7RNV2"/>